<reference evidence="2" key="1">
    <citation type="journal article" date="2019" name="bioRxiv">
        <title>Genome diversification in globally distributed novel marine Proteobacteria is linked to environmental adaptation.</title>
        <authorList>
            <person name="Zhou Z."/>
            <person name="Tran P.Q."/>
            <person name="Kieft K."/>
            <person name="Anantharaman K."/>
        </authorList>
    </citation>
    <scope>NUCLEOTIDE SEQUENCE [LARGE SCALE GENOMIC DNA]</scope>
</reference>
<organism evidence="1 2">
    <name type="scientific">Marine Group III euryarchaeote</name>
    <dbReference type="NCBI Taxonomy" id="2173149"/>
    <lineage>
        <taxon>Archaea</taxon>
        <taxon>Methanobacteriati</taxon>
        <taxon>Thermoplasmatota</taxon>
        <taxon>Thermoplasmata</taxon>
        <taxon>Candidatus Thermoprofundales</taxon>
    </lineage>
</organism>
<dbReference type="Proteomes" id="UP000585802">
    <property type="component" value="Unassembled WGS sequence"/>
</dbReference>
<proteinExistence type="predicted"/>
<dbReference type="AlphaFoldDB" id="A0A7J4GSL0"/>
<protein>
    <submittedName>
        <fullName evidence="1">Uncharacterized protein</fullName>
    </submittedName>
</protein>
<dbReference type="EMBL" id="DUCX01000016">
    <property type="protein sequence ID" value="HIF36979.1"/>
    <property type="molecule type" value="Genomic_DNA"/>
</dbReference>
<comment type="caution">
    <text evidence="1">The sequence shown here is derived from an EMBL/GenBank/DDBJ whole genome shotgun (WGS) entry which is preliminary data.</text>
</comment>
<evidence type="ECO:0000313" key="2">
    <source>
        <dbReference type="Proteomes" id="UP000585802"/>
    </source>
</evidence>
<evidence type="ECO:0000313" key="1">
    <source>
        <dbReference type="EMBL" id="HIF36979.1"/>
    </source>
</evidence>
<gene>
    <name evidence="1" type="ORF">EYQ70_00950</name>
</gene>
<sequence>MPEDINDEFREIMEAQAVADLDEVDKLIQEIIEVERAFKHREGSRSRRRDQIERELHNFIRSTDS</sequence>
<accession>A0A7J4GSL0</accession>
<name>A0A7J4GSL0_9ARCH</name>